<gene>
    <name evidence="1" type="ORF">H5410_057977</name>
</gene>
<proteinExistence type="predicted"/>
<protein>
    <submittedName>
        <fullName evidence="1">Uncharacterized protein</fullName>
    </submittedName>
</protein>
<dbReference type="Proteomes" id="UP000824120">
    <property type="component" value="Chromosome 11"/>
</dbReference>
<accession>A0A9J5WPE0</accession>
<dbReference type="OrthoDB" id="1283502at2759"/>
<organism evidence="1 2">
    <name type="scientific">Solanum commersonii</name>
    <name type="common">Commerson's wild potato</name>
    <name type="synonym">Commerson's nightshade</name>
    <dbReference type="NCBI Taxonomy" id="4109"/>
    <lineage>
        <taxon>Eukaryota</taxon>
        <taxon>Viridiplantae</taxon>
        <taxon>Streptophyta</taxon>
        <taxon>Embryophyta</taxon>
        <taxon>Tracheophyta</taxon>
        <taxon>Spermatophyta</taxon>
        <taxon>Magnoliopsida</taxon>
        <taxon>eudicotyledons</taxon>
        <taxon>Gunneridae</taxon>
        <taxon>Pentapetalae</taxon>
        <taxon>asterids</taxon>
        <taxon>lamiids</taxon>
        <taxon>Solanales</taxon>
        <taxon>Solanaceae</taxon>
        <taxon>Solanoideae</taxon>
        <taxon>Solaneae</taxon>
        <taxon>Solanum</taxon>
    </lineage>
</organism>
<evidence type="ECO:0000313" key="1">
    <source>
        <dbReference type="EMBL" id="KAG5577843.1"/>
    </source>
</evidence>
<dbReference type="EMBL" id="JACXVP010000011">
    <property type="protein sequence ID" value="KAG5577843.1"/>
    <property type="molecule type" value="Genomic_DNA"/>
</dbReference>
<dbReference type="AlphaFoldDB" id="A0A9J5WPE0"/>
<reference evidence="1 2" key="1">
    <citation type="submission" date="2020-09" db="EMBL/GenBank/DDBJ databases">
        <title>De no assembly of potato wild relative species, Solanum commersonii.</title>
        <authorList>
            <person name="Cho K."/>
        </authorList>
    </citation>
    <scope>NUCLEOTIDE SEQUENCE [LARGE SCALE GENOMIC DNA]</scope>
    <source>
        <strain evidence="1">LZ3.2</strain>
        <tissue evidence="1">Leaf</tissue>
    </source>
</reference>
<name>A0A9J5WPE0_SOLCO</name>
<sequence length="70" mass="8384">MDKVREERLNWFKHVKRRYTDTLVKTSNRLAIENFKKGRGKNMQNSKHLAYIRYNLVPGCINPEFCICLP</sequence>
<comment type="caution">
    <text evidence="1">The sequence shown here is derived from an EMBL/GenBank/DDBJ whole genome shotgun (WGS) entry which is preliminary data.</text>
</comment>
<evidence type="ECO:0000313" key="2">
    <source>
        <dbReference type="Proteomes" id="UP000824120"/>
    </source>
</evidence>
<keyword evidence="2" id="KW-1185">Reference proteome</keyword>